<feature type="compositionally biased region" description="Low complexity" evidence="1">
    <location>
        <begin position="71"/>
        <end position="84"/>
    </location>
</feature>
<dbReference type="AlphaFoldDB" id="A0A9N8EF33"/>
<feature type="signal peptide" evidence="2">
    <location>
        <begin position="1"/>
        <end position="16"/>
    </location>
</feature>
<proteinExistence type="predicted"/>
<organism evidence="3 4">
    <name type="scientific">Seminavis robusta</name>
    <dbReference type="NCBI Taxonomy" id="568900"/>
    <lineage>
        <taxon>Eukaryota</taxon>
        <taxon>Sar</taxon>
        <taxon>Stramenopiles</taxon>
        <taxon>Ochrophyta</taxon>
        <taxon>Bacillariophyta</taxon>
        <taxon>Bacillariophyceae</taxon>
        <taxon>Bacillariophycidae</taxon>
        <taxon>Naviculales</taxon>
        <taxon>Naviculaceae</taxon>
        <taxon>Seminavis</taxon>
    </lineage>
</organism>
<protein>
    <recommendedName>
        <fullName evidence="5">Secreted protein</fullName>
    </recommendedName>
</protein>
<feature type="chain" id="PRO_5040456254" description="Secreted protein" evidence="2">
    <location>
        <begin position="17"/>
        <end position="146"/>
    </location>
</feature>
<evidence type="ECO:0000313" key="3">
    <source>
        <dbReference type="EMBL" id="CAB9519240.1"/>
    </source>
</evidence>
<dbReference type="Proteomes" id="UP001153069">
    <property type="component" value="Unassembled WGS sequence"/>
</dbReference>
<evidence type="ECO:0000256" key="2">
    <source>
        <dbReference type="SAM" id="SignalP"/>
    </source>
</evidence>
<reference evidence="3" key="1">
    <citation type="submission" date="2020-06" db="EMBL/GenBank/DDBJ databases">
        <authorList>
            <consortium name="Plant Systems Biology data submission"/>
        </authorList>
    </citation>
    <scope>NUCLEOTIDE SEQUENCE</scope>
    <source>
        <strain evidence="3">D6</strain>
    </source>
</reference>
<feature type="compositionally biased region" description="Acidic residues" evidence="1">
    <location>
        <begin position="92"/>
        <end position="110"/>
    </location>
</feature>
<evidence type="ECO:0000256" key="1">
    <source>
        <dbReference type="SAM" id="MobiDB-lite"/>
    </source>
</evidence>
<dbReference type="EMBL" id="CAICTM010000999">
    <property type="protein sequence ID" value="CAB9519240.1"/>
    <property type="molecule type" value="Genomic_DNA"/>
</dbReference>
<comment type="caution">
    <text evidence="3">The sequence shown here is derived from an EMBL/GenBank/DDBJ whole genome shotgun (WGS) entry which is preliminary data.</text>
</comment>
<keyword evidence="4" id="KW-1185">Reference proteome</keyword>
<keyword evidence="2" id="KW-0732">Signal</keyword>
<accession>A0A9N8EF33</accession>
<evidence type="ECO:0008006" key="5">
    <source>
        <dbReference type="Google" id="ProtNLM"/>
    </source>
</evidence>
<feature type="region of interest" description="Disordered" evidence="1">
    <location>
        <begin position="71"/>
        <end position="146"/>
    </location>
</feature>
<name>A0A9N8EF33_9STRA</name>
<gene>
    <name evidence="3" type="ORF">SEMRO_1001_G229780.1</name>
</gene>
<evidence type="ECO:0000313" key="4">
    <source>
        <dbReference type="Proteomes" id="UP001153069"/>
    </source>
</evidence>
<sequence length="146" mass="14757">MSRLLLLLTFTGYGQVVEDRHGVLVVAHGPAAAAVPAPDVHGVVVAAHGPAAAAVAPDVHGVVVVAHGPAAAAAPAPDVHGVVVEASAPEAPGDEDETAPESDGEDEEDEEHIRGRHSGNHYGNRNTGPQDQGTTPPPGDHSRLRG</sequence>